<dbReference type="PROSITE" id="PS51490">
    <property type="entry name" value="KHA"/>
    <property type="match status" value="1"/>
</dbReference>
<evidence type="ECO:0000256" key="5">
    <source>
        <dbReference type="ARBA" id="ARBA00023303"/>
    </source>
</evidence>
<keyword evidence="3" id="KW-0406">Ion transport</keyword>
<comment type="caution">
    <text evidence="8">The sequence shown here is derived from an EMBL/GenBank/DDBJ whole genome shotgun (WGS) entry which is preliminary data.</text>
</comment>
<sequence>MVVLDDERKRESCTHKFGNTPLLEAVQNGQDQVVSLLVKNGASLSMDNDSGSLCMAVARRDLDFLRRVLACGINPNAKNYDFRTPLHIAASEGLFSIAKLLIEAGASVLSKDRWGNTPMDDAQMGGNKDLIKLLEDASMAVTFFLLPTTEKMQRKRCLVFPFHPLKPEERSDGVVLWVPQTIGELIRTAAEHLGITEASCILSEEGGRILNIDMIGNDQKLFLVSFHKRRLDGNIIILLNNMRFYKQFDGVGVGVDSVGNVVRQNEVEVSL</sequence>
<keyword evidence="3" id="KW-0851">Voltage-gated channel</keyword>
<organism evidence="8 9">
    <name type="scientific">Dillenia turbinata</name>
    <dbReference type="NCBI Taxonomy" id="194707"/>
    <lineage>
        <taxon>Eukaryota</taxon>
        <taxon>Viridiplantae</taxon>
        <taxon>Streptophyta</taxon>
        <taxon>Embryophyta</taxon>
        <taxon>Tracheophyta</taxon>
        <taxon>Spermatophyta</taxon>
        <taxon>Magnoliopsida</taxon>
        <taxon>eudicotyledons</taxon>
        <taxon>Gunneridae</taxon>
        <taxon>Pentapetalae</taxon>
        <taxon>Dilleniales</taxon>
        <taxon>Dilleniaceae</taxon>
        <taxon>Dillenia</taxon>
    </lineage>
</organism>
<dbReference type="PROSITE" id="PS50297">
    <property type="entry name" value="ANK_REP_REGION"/>
    <property type="match status" value="2"/>
</dbReference>
<keyword evidence="5" id="KW-0407">Ion channel</keyword>
<dbReference type="PANTHER" id="PTHR45743:SF11">
    <property type="entry name" value="POTASSIUM CHANNEL"/>
    <property type="match status" value="1"/>
</dbReference>
<evidence type="ECO:0000259" key="7">
    <source>
        <dbReference type="PROSITE" id="PS51490"/>
    </source>
</evidence>
<dbReference type="PROSITE" id="PS50088">
    <property type="entry name" value="ANK_REPEAT"/>
    <property type="match status" value="2"/>
</dbReference>
<evidence type="ECO:0000256" key="3">
    <source>
        <dbReference type="ARBA" id="ARBA00022882"/>
    </source>
</evidence>
<dbReference type="GO" id="GO:0005249">
    <property type="term" value="F:voltage-gated potassium channel activity"/>
    <property type="evidence" value="ECO:0007669"/>
    <property type="project" value="InterPro"/>
</dbReference>
<keyword evidence="6" id="KW-0040">ANK repeat</keyword>
<feature type="repeat" description="ANK" evidence="6">
    <location>
        <begin position="17"/>
        <end position="49"/>
    </location>
</feature>
<evidence type="ECO:0000256" key="2">
    <source>
        <dbReference type="ARBA" id="ARBA00022826"/>
    </source>
</evidence>
<dbReference type="SMART" id="SM00248">
    <property type="entry name" value="ANK"/>
    <property type="match status" value="4"/>
</dbReference>
<keyword evidence="1" id="KW-0633">Potassium transport</keyword>
<dbReference type="InterPro" id="IPR036770">
    <property type="entry name" value="Ankyrin_rpt-contain_sf"/>
</dbReference>
<dbReference type="Gene3D" id="1.25.40.20">
    <property type="entry name" value="Ankyrin repeat-containing domain"/>
    <property type="match status" value="2"/>
</dbReference>
<dbReference type="SUPFAM" id="SSF48403">
    <property type="entry name" value="Ankyrin repeat"/>
    <property type="match status" value="1"/>
</dbReference>
<dbReference type="InterPro" id="IPR045319">
    <property type="entry name" value="KAT/AKT"/>
</dbReference>
<dbReference type="Pfam" id="PF12796">
    <property type="entry name" value="Ank_2"/>
    <property type="match status" value="1"/>
</dbReference>
<keyword evidence="3" id="KW-0813">Transport</keyword>
<reference evidence="8 9" key="1">
    <citation type="submission" date="2023-12" db="EMBL/GenBank/DDBJ databases">
        <title>A high-quality genome assembly for Dillenia turbinata (Dilleniales).</title>
        <authorList>
            <person name="Chanderbali A."/>
        </authorList>
    </citation>
    <scope>NUCLEOTIDE SEQUENCE [LARGE SCALE GENOMIC DNA]</scope>
    <source>
        <strain evidence="8">LSX21</strain>
        <tissue evidence="8">Leaf</tissue>
    </source>
</reference>
<keyword evidence="4" id="KW-0630">Potassium</keyword>
<dbReference type="GO" id="GO:0034702">
    <property type="term" value="C:monoatomic ion channel complex"/>
    <property type="evidence" value="ECO:0007669"/>
    <property type="project" value="UniProtKB-KW"/>
</dbReference>
<evidence type="ECO:0000313" key="8">
    <source>
        <dbReference type="EMBL" id="KAK6925482.1"/>
    </source>
</evidence>
<name>A0AAN8VDJ3_9MAGN</name>
<gene>
    <name evidence="8" type="ORF">RJ641_009808</name>
</gene>
<evidence type="ECO:0000313" key="9">
    <source>
        <dbReference type="Proteomes" id="UP001370490"/>
    </source>
</evidence>
<dbReference type="PANTHER" id="PTHR45743">
    <property type="entry name" value="POTASSIUM CHANNEL AKT1"/>
    <property type="match status" value="1"/>
</dbReference>
<evidence type="ECO:0000256" key="6">
    <source>
        <dbReference type="PROSITE-ProRule" id="PRU00023"/>
    </source>
</evidence>
<accession>A0AAN8VDJ3</accession>
<dbReference type="Pfam" id="PF11834">
    <property type="entry name" value="KHA"/>
    <property type="match status" value="1"/>
</dbReference>
<dbReference type="Pfam" id="PF00023">
    <property type="entry name" value="Ank"/>
    <property type="match status" value="1"/>
</dbReference>
<evidence type="ECO:0000256" key="4">
    <source>
        <dbReference type="ARBA" id="ARBA00022958"/>
    </source>
</evidence>
<dbReference type="InterPro" id="IPR021789">
    <property type="entry name" value="KHA_dom"/>
</dbReference>
<feature type="repeat" description="ANK" evidence="6">
    <location>
        <begin position="81"/>
        <end position="113"/>
    </location>
</feature>
<evidence type="ECO:0000256" key="1">
    <source>
        <dbReference type="ARBA" id="ARBA00022538"/>
    </source>
</evidence>
<dbReference type="AlphaFoldDB" id="A0AAN8VDJ3"/>
<keyword evidence="9" id="KW-1185">Reference proteome</keyword>
<feature type="domain" description="KHA" evidence="7">
    <location>
        <begin position="156"/>
        <end position="241"/>
    </location>
</feature>
<protein>
    <submittedName>
        <fullName evidence="8">Ankyrin repeat</fullName>
    </submittedName>
</protein>
<dbReference type="EMBL" id="JBAMMX010000016">
    <property type="protein sequence ID" value="KAK6925482.1"/>
    <property type="molecule type" value="Genomic_DNA"/>
</dbReference>
<keyword evidence="2" id="KW-0631">Potassium channel</keyword>
<dbReference type="InterPro" id="IPR002110">
    <property type="entry name" value="Ankyrin_rpt"/>
</dbReference>
<dbReference type="Proteomes" id="UP001370490">
    <property type="component" value="Unassembled WGS sequence"/>
</dbReference>
<proteinExistence type="predicted"/>